<evidence type="ECO:0000256" key="8">
    <source>
        <dbReference type="SAM" id="SignalP"/>
    </source>
</evidence>
<accession>A0A9N9L9C1</accession>
<evidence type="ECO:0000256" key="4">
    <source>
        <dbReference type="ARBA" id="ARBA00012682"/>
    </source>
</evidence>
<feature type="signal peptide" evidence="8">
    <location>
        <begin position="1"/>
        <end position="20"/>
    </location>
</feature>
<feature type="chain" id="PRO_5040339084" description="superoxide dismutase" evidence="8">
    <location>
        <begin position="21"/>
        <end position="240"/>
    </location>
</feature>
<evidence type="ECO:0000256" key="2">
    <source>
        <dbReference type="ARBA" id="ARBA00004613"/>
    </source>
</evidence>
<evidence type="ECO:0000313" key="10">
    <source>
        <dbReference type="Proteomes" id="UP000696280"/>
    </source>
</evidence>
<evidence type="ECO:0000256" key="5">
    <source>
        <dbReference type="ARBA" id="ARBA00022525"/>
    </source>
</evidence>
<dbReference type="InterPro" id="IPR036423">
    <property type="entry name" value="SOD-like_Cu/Zn_dom_sf"/>
</dbReference>
<dbReference type="SUPFAM" id="SSF49329">
    <property type="entry name" value="Cu,Zn superoxide dismutase-like"/>
    <property type="match status" value="1"/>
</dbReference>
<evidence type="ECO:0000256" key="6">
    <source>
        <dbReference type="ARBA" id="ARBA00022862"/>
    </source>
</evidence>
<evidence type="ECO:0000256" key="7">
    <source>
        <dbReference type="ARBA" id="ARBA00049204"/>
    </source>
</evidence>
<name>A0A9N9L9C1_9HELO</name>
<keyword evidence="6" id="KW-0049">Antioxidant</keyword>
<reference evidence="9" key="1">
    <citation type="submission" date="2021-07" db="EMBL/GenBank/DDBJ databases">
        <authorList>
            <person name="Durling M."/>
        </authorList>
    </citation>
    <scope>NUCLEOTIDE SEQUENCE</scope>
</reference>
<keyword evidence="10" id="KW-1185">Reference proteome</keyword>
<dbReference type="Gene3D" id="2.60.40.200">
    <property type="entry name" value="Superoxide dismutase, copper/zinc binding domain"/>
    <property type="match status" value="1"/>
</dbReference>
<comment type="catalytic activity">
    <reaction evidence="7">
        <text>2 superoxide + 2 H(+) = H2O2 + O2</text>
        <dbReference type="Rhea" id="RHEA:20696"/>
        <dbReference type="ChEBI" id="CHEBI:15378"/>
        <dbReference type="ChEBI" id="CHEBI:15379"/>
        <dbReference type="ChEBI" id="CHEBI:16240"/>
        <dbReference type="ChEBI" id="CHEBI:18421"/>
        <dbReference type="EC" id="1.15.1.1"/>
    </reaction>
</comment>
<comment type="subcellular location">
    <subcellularLocation>
        <location evidence="1">Cell envelope</location>
    </subcellularLocation>
    <subcellularLocation>
        <location evidence="2">Secreted</location>
    </subcellularLocation>
</comment>
<dbReference type="GO" id="GO:0046872">
    <property type="term" value="F:metal ion binding"/>
    <property type="evidence" value="ECO:0007669"/>
    <property type="project" value="InterPro"/>
</dbReference>
<sequence>MHATTIATVFLTAFISSISAQNVTTGALGNATVVENNPPGVTYVASLPEKPFFNQKNPRGNVRGSISATANPNGIGVTFNVEFENLPLTGGPFSYHLHVDPVPADGNCSKTLAHLDPFIRGETPPCNPNLPQTCQVGDLSGKTVDIRSDPFQATYIDNFASTTEGLGSFFGNRSFVLHYANKTRITCANFVLKGSNTTSGNVTGTPTGPPSAPSQYTGGAVQKAASLGAVAGIMVAALLL</sequence>
<protein>
    <recommendedName>
        <fullName evidence="4">superoxide dismutase</fullName>
        <ecNumber evidence="4">1.15.1.1</ecNumber>
    </recommendedName>
</protein>
<evidence type="ECO:0000313" key="9">
    <source>
        <dbReference type="EMBL" id="CAG8960358.1"/>
    </source>
</evidence>
<dbReference type="GO" id="GO:0004784">
    <property type="term" value="F:superoxide dismutase activity"/>
    <property type="evidence" value="ECO:0007669"/>
    <property type="project" value="UniProtKB-EC"/>
</dbReference>
<proteinExistence type="inferred from homology"/>
<keyword evidence="8" id="KW-0732">Signal</keyword>
<dbReference type="OrthoDB" id="159229at2759"/>
<dbReference type="GO" id="GO:0005576">
    <property type="term" value="C:extracellular region"/>
    <property type="evidence" value="ECO:0007669"/>
    <property type="project" value="UniProtKB-SubCell"/>
</dbReference>
<keyword evidence="5" id="KW-0964">Secreted</keyword>
<dbReference type="EC" id="1.15.1.1" evidence="4"/>
<comment type="similarity">
    <text evidence="3">Belongs to the Cu-Zn superoxide dismutase family.</text>
</comment>
<dbReference type="Proteomes" id="UP000696280">
    <property type="component" value="Unassembled WGS sequence"/>
</dbReference>
<dbReference type="FunFam" id="2.60.40.200:FF:000007">
    <property type="entry name" value="Cell surface Cu-only superoxide dismutase 5"/>
    <property type="match status" value="1"/>
</dbReference>
<dbReference type="EMBL" id="CAJVRL010000098">
    <property type="protein sequence ID" value="CAG8960358.1"/>
    <property type="molecule type" value="Genomic_DNA"/>
</dbReference>
<evidence type="ECO:0000256" key="3">
    <source>
        <dbReference type="ARBA" id="ARBA00010457"/>
    </source>
</evidence>
<comment type="caution">
    <text evidence="9">The sequence shown here is derived from an EMBL/GenBank/DDBJ whole genome shotgun (WGS) entry which is preliminary data.</text>
</comment>
<gene>
    <name evidence="9" type="ORF">HYFRA_00012432</name>
</gene>
<dbReference type="AlphaFoldDB" id="A0A9N9L9C1"/>
<organism evidence="9 10">
    <name type="scientific">Hymenoscyphus fraxineus</name>
    <dbReference type="NCBI Taxonomy" id="746836"/>
    <lineage>
        <taxon>Eukaryota</taxon>
        <taxon>Fungi</taxon>
        <taxon>Dikarya</taxon>
        <taxon>Ascomycota</taxon>
        <taxon>Pezizomycotina</taxon>
        <taxon>Leotiomycetes</taxon>
        <taxon>Helotiales</taxon>
        <taxon>Helotiaceae</taxon>
        <taxon>Hymenoscyphus</taxon>
    </lineage>
</organism>
<evidence type="ECO:0000256" key="1">
    <source>
        <dbReference type="ARBA" id="ARBA00004196"/>
    </source>
</evidence>